<evidence type="ECO:0000313" key="2">
    <source>
        <dbReference type="EMBL" id="MTH79408.1"/>
    </source>
</evidence>
<organism evidence="2 3">
    <name type="scientific">Paracoccus aestuariivivens</name>
    <dbReference type="NCBI Taxonomy" id="1820333"/>
    <lineage>
        <taxon>Bacteria</taxon>
        <taxon>Pseudomonadati</taxon>
        <taxon>Pseudomonadota</taxon>
        <taxon>Alphaproteobacteria</taxon>
        <taxon>Rhodobacterales</taxon>
        <taxon>Paracoccaceae</taxon>
        <taxon>Paracoccus</taxon>
    </lineage>
</organism>
<evidence type="ECO:0008006" key="4">
    <source>
        <dbReference type="Google" id="ProtNLM"/>
    </source>
</evidence>
<feature type="transmembrane region" description="Helical" evidence="1">
    <location>
        <begin position="12"/>
        <end position="40"/>
    </location>
</feature>
<name>A0A6L6JDY3_9RHOB</name>
<dbReference type="Proteomes" id="UP000478183">
    <property type="component" value="Unassembled WGS sequence"/>
</dbReference>
<dbReference type="EMBL" id="WMIE01000014">
    <property type="protein sequence ID" value="MTH79408.1"/>
    <property type="molecule type" value="Genomic_DNA"/>
</dbReference>
<keyword evidence="3" id="KW-1185">Reference proteome</keyword>
<gene>
    <name evidence="2" type="ORF">GL286_16950</name>
</gene>
<accession>A0A6L6JDY3</accession>
<dbReference type="AlphaFoldDB" id="A0A6L6JDY3"/>
<evidence type="ECO:0000313" key="3">
    <source>
        <dbReference type="Proteomes" id="UP000478183"/>
    </source>
</evidence>
<proteinExistence type="predicted"/>
<dbReference type="RefSeq" id="WP_170295254.1">
    <property type="nucleotide sequence ID" value="NZ_WMIE01000014.1"/>
</dbReference>
<reference evidence="2 3" key="1">
    <citation type="submission" date="2019-11" db="EMBL/GenBank/DDBJ databases">
        <authorList>
            <person name="Dong K."/>
        </authorList>
    </citation>
    <scope>NUCLEOTIDE SEQUENCE [LARGE SCALE GENOMIC DNA]</scope>
    <source>
        <strain evidence="2 3">NBRC 111993</strain>
    </source>
</reference>
<comment type="caution">
    <text evidence="2">The sequence shown here is derived from an EMBL/GenBank/DDBJ whole genome shotgun (WGS) entry which is preliminary data.</text>
</comment>
<sequence>MNEPSWTDQLLLTATLIGAWITGEAGRAALAGAAGGLVRWLMSERKKMRDGVVSIVAGMLMARYATPLMMALLEKYFGSMTGDVQGTAGFAAGIVGMSLAKFFMGIIEAQVRRINGSGQPDA</sequence>
<evidence type="ECO:0000256" key="1">
    <source>
        <dbReference type="SAM" id="Phobius"/>
    </source>
</evidence>
<feature type="transmembrane region" description="Helical" evidence="1">
    <location>
        <begin position="84"/>
        <end position="104"/>
    </location>
</feature>
<protein>
    <recommendedName>
        <fullName evidence="4">Holin</fullName>
    </recommendedName>
</protein>
<keyword evidence="1" id="KW-0812">Transmembrane</keyword>
<keyword evidence="1" id="KW-1133">Transmembrane helix</keyword>
<keyword evidence="1" id="KW-0472">Membrane</keyword>
<feature type="transmembrane region" description="Helical" evidence="1">
    <location>
        <begin position="52"/>
        <end position="72"/>
    </location>
</feature>